<proteinExistence type="inferred from homology"/>
<dbReference type="PANTHER" id="PTHR43022:SF1">
    <property type="entry name" value="PROTEIN SMF"/>
    <property type="match status" value="1"/>
</dbReference>
<feature type="domain" description="DprA winged helix" evidence="3">
    <location>
        <begin position="283"/>
        <end position="341"/>
    </location>
</feature>
<dbReference type="EMBL" id="JACXWA010000109">
    <property type="protein sequence ID" value="MBD3871021.1"/>
    <property type="molecule type" value="Genomic_DNA"/>
</dbReference>
<evidence type="ECO:0000259" key="3">
    <source>
        <dbReference type="Pfam" id="PF17782"/>
    </source>
</evidence>
<evidence type="ECO:0000313" key="4">
    <source>
        <dbReference type="EMBL" id="MBD3871021.1"/>
    </source>
</evidence>
<dbReference type="InterPro" id="IPR041614">
    <property type="entry name" value="DprA_WH"/>
</dbReference>
<dbReference type="Gene3D" id="1.10.10.10">
    <property type="entry name" value="Winged helix-like DNA-binding domain superfamily/Winged helix DNA-binding domain"/>
    <property type="match status" value="1"/>
</dbReference>
<evidence type="ECO:0000259" key="2">
    <source>
        <dbReference type="Pfam" id="PF02481"/>
    </source>
</evidence>
<dbReference type="InterPro" id="IPR036388">
    <property type="entry name" value="WH-like_DNA-bd_sf"/>
</dbReference>
<dbReference type="InterPro" id="IPR057666">
    <property type="entry name" value="DrpA_SLOG"/>
</dbReference>
<accession>A0A8J6YC85</accession>
<dbReference type="SUPFAM" id="SSF102405">
    <property type="entry name" value="MCP/YpsA-like"/>
    <property type="match status" value="1"/>
</dbReference>
<dbReference type="AlphaFoldDB" id="A0A8J6YC85"/>
<comment type="caution">
    <text evidence="4">The sequence shown here is derived from an EMBL/GenBank/DDBJ whole genome shotgun (WGS) entry which is preliminary data.</text>
</comment>
<dbReference type="NCBIfam" id="TIGR00732">
    <property type="entry name" value="dprA"/>
    <property type="match status" value="1"/>
</dbReference>
<dbReference type="Pfam" id="PF02481">
    <property type="entry name" value="DNA_processg_A"/>
    <property type="match status" value="1"/>
</dbReference>
<protein>
    <submittedName>
        <fullName evidence="4">DNA-protecting protein DprA</fullName>
    </submittedName>
</protein>
<dbReference type="Proteomes" id="UP000598633">
    <property type="component" value="Unassembled WGS sequence"/>
</dbReference>
<dbReference type="Gene3D" id="3.40.50.450">
    <property type="match status" value="1"/>
</dbReference>
<name>A0A8J6YC85_9BACT</name>
<comment type="similarity">
    <text evidence="1">Belongs to the DprA/Smf family.</text>
</comment>
<organism evidence="4 5">
    <name type="scientific">Candidatus Sulfomarinibacter kjeldsenii</name>
    <dbReference type="NCBI Taxonomy" id="2885994"/>
    <lineage>
        <taxon>Bacteria</taxon>
        <taxon>Pseudomonadati</taxon>
        <taxon>Acidobacteriota</taxon>
        <taxon>Thermoanaerobaculia</taxon>
        <taxon>Thermoanaerobaculales</taxon>
        <taxon>Candidatus Sulfomarinibacteraceae</taxon>
        <taxon>Candidatus Sulfomarinibacter</taxon>
    </lineage>
</organism>
<dbReference type="GO" id="GO:0009294">
    <property type="term" value="P:DNA-mediated transformation"/>
    <property type="evidence" value="ECO:0007669"/>
    <property type="project" value="InterPro"/>
</dbReference>
<feature type="domain" description="Smf/DprA SLOG" evidence="2">
    <location>
        <begin position="75"/>
        <end position="280"/>
    </location>
</feature>
<evidence type="ECO:0000313" key="5">
    <source>
        <dbReference type="Proteomes" id="UP000598633"/>
    </source>
</evidence>
<sequence>MNHVEEPLLRLGLVLAGGGSRIRRLVAEVSDGEPLGVGLSNSGLPPALLDTATKLARAEAKTTIERITTAGWQWLIPGDGQYPELLAATADPPLGLFVRGRLEARPTVAIVGSRKATPYGIQVARLLGEELGKAGVVMVSGMARGVDEAAHSGTLAAGGPSWAVWGTGPDRIYPPEHGELAEELAATGALITEYPPGTPPRRHHFPERNRILSGLARAVVVVEAGARSGALITARLAMEEGREVLAVPGNIFSELSVGPNTLLRVGARPLLTPRDLFEAIGHESPAETQSPPADGLLRLIGVGEALTADEIAIRAGIAVSEVLGDLLALELAGEISRGEDGQYSRRHVPKGGKCGDAG</sequence>
<gene>
    <name evidence="4" type="primary">dprA</name>
    <name evidence="4" type="ORF">IFJ97_06640</name>
</gene>
<evidence type="ECO:0000256" key="1">
    <source>
        <dbReference type="ARBA" id="ARBA00006525"/>
    </source>
</evidence>
<reference evidence="4 5" key="1">
    <citation type="submission" date="2020-08" db="EMBL/GenBank/DDBJ databases">
        <title>Acidobacteriota in marine sediments use diverse sulfur dissimilation pathways.</title>
        <authorList>
            <person name="Wasmund K."/>
        </authorList>
    </citation>
    <scope>NUCLEOTIDE SEQUENCE [LARGE SCALE GENOMIC DNA]</scope>
    <source>
        <strain evidence="4">MAG AM3-A</strain>
    </source>
</reference>
<dbReference type="Pfam" id="PF17782">
    <property type="entry name" value="WHD_DprA"/>
    <property type="match status" value="1"/>
</dbReference>
<dbReference type="PANTHER" id="PTHR43022">
    <property type="entry name" value="PROTEIN SMF"/>
    <property type="match status" value="1"/>
</dbReference>
<dbReference type="InterPro" id="IPR003488">
    <property type="entry name" value="DprA"/>
</dbReference>